<sequence>MGGPSGGGTGPYTAEYSTDPGLPKHTIYLPKEIPADLKLPVLVWGNGGCMGDSTAFEGALTEWASHGFMVIANGSPGGSGQTTSEMLLQSIEFITQNAGQGKYANVDTRKIAAAGQSCGGLEAYDVAPDPRVSAIGIFNSGEFSDSASKQTVAQLHQPVFFFLGGSSDIAYENGERDFKNLPSNVPSWKGNLPVGHMATWSEKDGGKFGVAGTNWLKWLLKSDQEAAQWFTGGTAEQAGWDVEAKNLESI</sequence>
<dbReference type="RefSeq" id="XP_033529525.1">
    <property type="nucleotide sequence ID" value="XM_033680465.1"/>
</dbReference>
<accession>A0A6G1FQ15</accession>
<reference evidence="1 3" key="1">
    <citation type="submission" date="2020-01" db="EMBL/GenBank/DDBJ databases">
        <authorList>
            <consortium name="DOE Joint Genome Institute"/>
            <person name="Haridas S."/>
            <person name="Albert R."/>
            <person name="Binder M."/>
            <person name="Bloem J."/>
            <person name="Labutti K."/>
            <person name="Salamov A."/>
            <person name="Andreopoulos B."/>
            <person name="Baker S.E."/>
            <person name="Barry K."/>
            <person name="Bills G."/>
            <person name="Bluhm B.H."/>
            <person name="Cannon C."/>
            <person name="Castanera R."/>
            <person name="Culley D.E."/>
            <person name="Daum C."/>
            <person name="Ezra D."/>
            <person name="Gonzalez J.B."/>
            <person name="Henrissat B."/>
            <person name="Kuo A."/>
            <person name="Liang C."/>
            <person name="Lipzen A."/>
            <person name="Lutzoni F."/>
            <person name="Magnuson J."/>
            <person name="Mondo S."/>
            <person name="Nolan M."/>
            <person name="Ohm R."/>
            <person name="Pangilinan J."/>
            <person name="Park H.-J."/>
            <person name="Ramirez L."/>
            <person name="Alfaro M."/>
            <person name="Sun H."/>
            <person name="Tritt A."/>
            <person name="Yoshinaga Y."/>
            <person name="Zwiers L.-H."/>
            <person name="Turgeon B.G."/>
            <person name="Goodwin S.B."/>
            <person name="Spatafora J.W."/>
            <person name="Crous P.W."/>
            <person name="Grigoriev I.V."/>
        </authorList>
    </citation>
    <scope>NUCLEOTIDE SEQUENCE</scope>
    <source>
        <strain evidence="1 3">CBS 781.70</strain>
    </source>
</reference>
<dbReference type="AlphaFoldDB" id="A0A6G1FQ15"/>
<dbReference type="SUPFAM" id="SSF53474">
    <property type="entry name" value="alpha/beta-Hydrolases"/>
    <property type="match status" value="1"/>
</dbReference>
<dbReference type="GeneID" id="54421035"/>
<dbReference type="EMBL" id="ML975203">
    <property type="protein sequence ID" value="KAF1807894.1"/>
    <property type="molecule type" value="Genomic_DNA"/>
</dbReference>
<reference evidence="3" key="3">
    <citation type="submission" date="2025-04" db="UniProtKB">
        <authorList>
            <consortium name="RefSeq"/>
        </authorList>
    </citation>
    <scope>IDENTIFICATION</scope>
    <source>
        <strain evidence="3">CBS 781.70</strain>
    </source>
</reference>
<evidence type="ECO:0000313" key="2">
    <source>
        <dbReference type="Proteomes" id="UP000504638"/>
    </source>
</evidence>
<protein>
    <recommendedName>
        <fullName evidence="4">Alpha/beta-hydrolase</fullName>
    </recommendedName>
</protein>
<dbReference type="Gene3D" id="3.40.50.1820">
    <property type="entry name" value="alpha/beta hydrolase"/>
    <property type="match status" value="1"/>
</dbReference>
<dbReference type="Proteomes" id="UP000504638">
    <property type="component" value="Unplaced"/>
</dbReference>
<organism evidence="1">
    <name type="scientific">Eremomyces bilateralis CBS 781.70</name>
    <dbReference type="NCBI Taxonomy" id="1392243"/>
    <lineage>
        <taxon>Eukaryota</taxon>
        <taxon>Fungi</taxon>
        <taxon>Dikarya</taxon>
        <taxon>Ascomycota</taxon>
        <taxon>Pezizomycotina</taxon>
        <taxon>Dothideomycetes</taxon>
        <taxon>Dothideomycetes incertae sedis</taxon>
        <taxon>Eremomycetales</taxon>
        <taxon>Eremomycetaceae</taxon>
        <taxon>Eremomyces</taxon>
    </lineage>
</organism>
<gene>
    <name evidence="1 3" type="ORF">P152DRAFT_463081</name>
</gene>
<reference evidence="3" key="2">
    <citation type="submission" date="2020-04" db="EMBL/GenBank/DDBJ databases">
        <authorList>
            <consortium name="NCBI Genome Project"/>
        </authorList>
    </citation>
    <scope>NUCLEOTIDE SEQUENCE</scope>
    <source>
        <strain evidence="3">CBS 781.70</strain>
    </source>
</reference>
<evidence type="ECO:0008006" key="4">
    <source>
        <dbReference type="Google" id="ProtNLM"/>
    </source>
</evidence>
<dbReference type="OrthoDB" id="2141514at2759"/>
<dbReference type="PANTHER" id="PTHR33428">
    <property type="entry name" value="CHLOROPHYLLASE-2, CHLOROPLASTIC"/>
    <property type="match status" value="1"/>
</dbReference>
<proteinExistence type="predicted"/>
<dbReference type="PANTHER" id="PTHR33428:SF14">
    <property type="entry name" value="CARBOXYLESTERASE TYPE B DOMAIN-CONTAINING PROTEIN"/>
    <property type="match status" value="1"/>
</dbReference>
<dbReference type="InterPro" id="IPR029058">
    <property type="entry name" value="AB_hydrolase_fold"/>
</dbReference>
<name>A0A6G1FQ15_9PEZI</name>
<evidence type="ECO:0000313" key="1">
    <source>
        <dbReference type="EMBL" id="KAF1807894.1"/>
    </source>
</evidence>
<evidence type="ECO:0000313" key="3">
    <source>
        <dbReference type="RefSeq" id="XP_033529525.1"/>
    </source>
</evidence>
<keyword evidence="2" id="KW-1185">Reference proteome</keyword>